<feature type="disulfide bond" evidence="15">
    <location>
        <begin position="318"/>
        <end position="382"/>
    </location>
</feature>
<evidence type="ECO:0000256" key="3">
    <source>
        <dbReference type="ARBA" id="ARBA00022525"/>
    </source>
</evidence>
<keyword evidence="10" id="KW-0675">Receptor</keyword>
<evidence type="ECO:0000256" key="6">
    <source>
        <dbReference type="ARBA" id="ARBA00022737"/>
    </source>
</evidence>
<feature type="disulfide bond" evidence="15">
    <location>
        <begin position="115"/>
        <end position="125"/>
    </location>
</feature>
<evidence type="ECO:0000256" key="17">
    <source>
        <dbReference type="SAM" id="SignalP"/>
    </source>
</evidence>
<feature type="compositionally biased region" description="Basic residues" evidence="16">
    <location>
        <begin position="11"/>
        <end position="20"/>
    </location>
</feature>
<dbReference type="SMART" id="SM00202">
    <property type="entry name" value="SR"/>
    <property type="match status" value="5"/>
</dbReference>
<keyword evidence="4" id="KW-0812">Transmembrane</keyword>
<dbReference type="InterPro" id="IPR001190">
    <property type="entry name" value="SRCR"/>
</dbReference>
<dbReference type="PANTHER" id="PTHR48071:SF15">
    <property type="entry name" value="SRCR DOMAIN-CONTAINING PROTEIN"/>
    <property type="match status" value="1"/>
</dbReference>
<dbReference type="GO" id="GO:0005737">
    <property type="term" value="C:cytoplasm"/>
    <property type="evidence" value="ECO:0007669"/>
    <property type="project" value="UniProtKB-ARBA"/>
</dbReference>
<evidence type="ECO:0000313" key="20">
    <source>
        <dbReference type="Proteomes" id="UP000051836"/>
    </source>
</evidence>
<feature type="disulfide bond" evidence="15">
    <location>
        <begin position="84"/>
        <end position="145"/>
    </location>
</feature>
<evidence type="ECO:0000256" key="7">
    <source>
        <dbReference type="ARBA" id="ARBA00022989"/>
    </source>
</evidence>
<evidence type="ECO:0000256" key="4">
    <source>
        <dbReference type="ARBA" id="ARBA00022692"/>
    </source>
</evidence>
<dbReference type="FunFam" id="3.10.250.10:FF:000002">
    <property type="entry name" value="Scavenger receptor cysteine-rich type 1 protein M130"/>
    <property type="match status" value="1"/>
</dbReference>
<keyword evidence="3" id="KW-0964">Secreted</keyword>
<dbReference type="AlphaFoldDB" id="A0A0Q3PV25"/>
<keyword evidence="6" id="KW-0677">Repeat</keyword>
<feature type="disulfide bond" evidence="15">
    <location>
        <begin position="470"/>
        <end position="480"/>
    </location>
</feature>
<feature type="disulfide bond" evidence="15">
    <location>
        <begin position="208"/>
        <end position="272"/>
    </location>
</feature>
<dbReference type="FunFam" id="3.10.250.10:FF:000007">
    <property type="entry name" value="Soluble scavenger receptor cysteine-rich domain-containing protein SSC5D"/>
    <property type="match status" value="3"/>
</dbReference>
<evidence type="ECO:0000256" key="1">
    <source>
        <dbReference type="ARBA" id="ARBA00004167"/>
    </source>
</evidence>
<feature type="disulfide bond" evidence="15">
    <location>
        <begin position="426"/>
        <end position="490"/>
    </location>
</feature>
<dbReference type="EMBL" id="LMAW01000902">
    <property type="protein sequence ID" value="KQK85027.1"/>
    <property type="molecule type" value="Genomic_DNA"/>
</dbReference>
<dbReference type="FunFam" id="3.10.250.10:FF:000004">
    <property type="entry name" value="Scavenger receptor cysteine-rich type 1 protein M130"/>
    <property type="match status" value="1"/>
</dbReference>
<evidence type="ECO:0000256" key="11">
    <source>
        <dbReference type="ARBA" id="ARBA00023180"/>
    </source>
</evidence>
<feature type="disulfide bond" evidence="15">
    <location>
        <begin position="439"/>
        <end position="500"/>
    </location>
</feature>
<feature type="disulfide bond" evidence="15">
    <location>
        <begin position="252"/>
        <end position="262"/>
    </location>
</feature>
<feature type="disulfide bond" evidence="15">
    <location>
        <begin position="221"/>
        <end position="282"/>
    </location>
</feature>
<organism evidence="19 20">
    <name type="scientific">Amazona aestiva</name>
    <name type="common">Blue-fronted Amazon parrot</name>
    <dbReference type="NCBI Taxonomy" id="12930"/>
    <lineage>
        <taxon>Eukaryota</taxon>
        <taxon>Metazoa</taxon>
        <taxon>Chordata</taxon>
        <taxon>Craniata</taxon>
        <taxon>Vertebrata</taxon>
        <taxon>Euteleostomi</taxon>
        <taxon>Archelosauria</taxon>
        <taxon>Archosauria</taxon>
        <taxon>Dinosauria</taxon>
        <taxon>Saurischia</taxon>
        <taxon>Theropoda</taxon>
        <taxon>Coelurosauria</taxon>
        <taxon>Aves</taxon>
        <taxon>Neognathae</taxon>
        <taxon>Neoaves</taxon>
        <taxon>Telluraves</taxon>
        <taxon>Australaves</taxon>
        <taxon>Psittaciformes</taxon>
        <taxon>Psittacidae</taxon>
        <taxon>Amazona</taxon>
    </lineage>
</organism>
<evidence type="ECO:0000256" key="15">
    <source>
        <dbReference type="PROSITE-ProRule" id="PRU00196"/>
    </source>
</evidence>
<dbReference type="SUPFAM" id="SSF56487">
    <property type="entry name" value="SRCR-like"/>
    <property type="match status" value="5"/>
</dbReference>
<feature type="disulfide bond" evidence="15">
    <location>
        <begin position="592"/>
        <end position="656"/>
    </location>
</feature>
<dbReference type="GO" id="GO:0005886">
    <property type="term" value="C:plasma membrane"/>
    <property type="evidence" value="ECO:0007669"/>
    <property type="project" value="TreeGrafter"/>
</dbReference>
<reference evidence="19 20" key="1">
    <citation type="submission" date="2015-10" db="EMBL/GenBank/DDBJ databases">
        <authorList>
            <person name="Gilbert D.G."/>
        </authorList>
    </citation>
    <scope>NUCLEOTIDE SEQUENCE [LARGE SCALE GENOMIC DNA]</scope>
    <source>
        <strain evidence="19">FVVF132</strain>
    </source>
</reference>
<evidence type="ECO:0000256" key="2">
    <source>
        <dbReference type="ARBA" id="ARBA00004613"/>
    </source>
</evidence>
<evidence type="ECO:0000256" key="12">
    <source>
        <dbReference type="ARBA" id="ARBA00058074"/>
    </source>
</evidence>
<feature type="chain" id="PRO_5006206649" description="Soluble scavenger receptor cysteine-rich domain-containing protein SSC5D" evidence="17">
    <location>
        <begin position="40"/>
        <end position="683"/>
    </location>
</feature>
<dbReference type="Proteomes" id="UP000051836">
    <property type="component" value="Unassembled WGS sequence"/>
</dbReference>
<dbReference type="PROSITE" id="PS00420">
    <property type="entry name" value="SRCR_1"/>
    <property type="match status" value="3"/>
</dbReference>
<accession>A0A0Q3PV25</accession>
<dbReference type="PRINTS" id="PR00258">
    <property type="entry name" value="SPERACTRCPTR"/>
</dbReference>
<dbReference type="STRING" id="12930.A0A0Q3PV25"/>
<feature type="disulfide bond" evidence="15">
    <location>
        <begin position="362"/>
        <end position="372"/>
    </location>
</feature>
<keyword evidence="20" id="KW-1185">Reference proteome</keyword>
<feature type="region of interest" description="Disordered" evidence="16">
    <location>
        <begin position="1"/>
        <end position="22"/>
    </location>
</feature>
<dbReference type="PANTHER" id="PTHR48071">
    <property type="entry name" value="SRCR DOMAIN-CONTAINING PROTEIN"/>
    <property type="match status" value="1"/>
</dbReference>
<keyword evidence="5 17" id="KW-0732">Signal</keyword>
<keyword evidence="7" id="KW-1133">Transmembrane helix</keyword>
<evidence type="ECO:0000256" key="10">
    <source>
        <dbReference type="ARBA" id="ARBA00023170"/>
    </source>
</evidence>
<feature type="domain" description="SRCR" evidence="18">
    <location>
        <begin position="567"/>
        <end position="667"/>
    </location>
</feature>
<dbReference type="GO" id="GO:0005615">
    <property type="term" value="C:extracellular space"/>
    <property type="evidence" value="ECO:0007669"/>
    <property type="project" value="TreeGrafter"/>
</dbReference>
<gene>
    <name evidence="19" type="primary">DMBT1L</name>
    <name evidence="19" type="ORF">AAES_191725</name>
</gene>
<evidence type="ECO:0000256" key="9">
    <source>
        <dbReference type="ARBA" id="ARBA00023157"/>
    </source>
</evidence>
<dbReference type="Gene3D" id="3.10.250.10">
    <property type="entry name" value="SRCR-like domain"/>
    <property type="match status" value="5"/>
</dbReference>
<feature type="domain" description="SRCR" evidence="18">
    <location>
        <begin position="46"/>
        <end position="146"/>
    </location>
</feature>
<evidence type="ECO:0000256" key="14">
    <source>
        <dbReference type="ARBA" id="ARBA00069168"/>
    </source>
</evidence>
<evidence type="ECO:0000313" key="19">
    <source>
        <dbReference type="EMBL" id="KQK85027.1"/>
    </source>
</evidence>
<name>A0A0Q3PV25_AMAAE</name>
<protein>
    <recommendedName>
        <fullName evidence="14">Soluble scavenger receptor cysteine-rich domain-containing protein SSC5D</fullName>
    </recommendedName>
</protein>
<proteinExistence type="predicted"/>
<feature type="domain" description="SRCR" evidence="18">
    <location>
        <begin position="183"/>
        <end position="283"/>
    </location>
</feature>
<dbReference type="Pfam" id="PF00530">
    <property type="entry name" value="SRCR"/>
    <property type="match status" value="5"/>
</dbReference>
<keyword evidence="8" id="KW-0472">Membrane</keyword>
<feature type="disulfide bond" evidence="15">
    <location>
        <begin position="636"/>
        <end position="646"/>
    </location>
</feature>
<feature type="signal peptide" evidence="17">
    <location>
        <begin position="1"/>
        <end position="39"/>
    </location>
</feature>
<comment type="subcellular location">
    <subcellularLocation>
        <location evidence="1">Membrane</location>
        <topology evidence="1">Single-pass membrane protein</topology>
    </subcellularLocation>
    <subcellularLocation>
        <location evidence="2">Secreted</location>
    </subcellularLocation>
</comment>
<evidence type="ECO:0000256" key="8">
    <source>
        <dbReference type="ARBA" id="ARBA00023136"/>
    </source>
</evidence>
<dbReference type="GO" id="GO:0004252">
    <property type="term" value="F:serine-type endopeptidase activity"/>
    <property type="evidence" value="ECO:0007669"/>
    <property type="project" value="TreeGrafter"/>
</dbReference>
<feature type="domain" description="SRCR" evidence="18">
    <location>
        <begin position="401"/>
        <end position="501"/>
    </location>
</feature>
<evidence type="ECO:0000256" key="13">
    <source>
        <dbReference type="ARBA" id="ARBA00064153"/>
    </source>
</evidence>
<evidence type="ECO:0000256" key="5">
    <source>
        <dbReference type="ARBA" id="ARBA00022729"/>
    </source>
</evidence>
<evidence type="ECO:0000259" key="18">
    <source>
        <dbReference type="PROSITE" id="PS50287"/>
    </source>
</evidence>
<dbReference type="GO" id="GO:0031638">
    <property type="term" value="P:zymogen activation"/>
    <property type="evidence" value="ECO:0007669"/>
    <property type="project" value="TreeGrafter"/>
</dbReference>
<sequence length="683" mass="72444">MATPAGIHPSSRSRNRRGHGGAKSVGTLLLMVCLWGTSSESPGGFLRLEGGPNRCVGRVEVLHNGTWGTVCDDGWGFHEGQVVCRELGCGPVLAVALGSRYGEGKGQIWLDEVNCTGEEKALRECRARPWGEHNCNHVEDASVECSGTHPAARIRIPASVQRDAHPFSNLLPSDSIGATPGTLQLVNGLDRCSGRVEVLHEHRWGTVCDDGWDLADAAVVCRQLGCGTALAATHGAHFGRGHDPIWLDEVNCTGTEDALVDCQAREWGNNNCFHGEDAGVVCSGSAMAATTELRLANGSTRCDGRVEVPHQGSWASLCDEDWGAAEARVLCRQLGCGTALVAPARSRSAQGGGQRWPNRVSCAGTESALSMCKVQPRGNGSCLHGREAVVVCSGNSEGDQVRLVNYGNRCAGRVEIFHNHQWGTVCDDNWDLVDAEVVCRQLDCGRALSAPGRAQFGRGDGIIWMDETNCTGTESALSSCPARPWGTGNCYHGEDAGVVCSGEDITMGTVEGWSGRRSREQHSNGIHPPEAFPWVSADSLIPEPASIRLANTSHRCAGSGIANSPRLRLVGGLNECSGRVEVFYANKWGTICDDNWDLQDAAVVCRVLGCGAAALAPGSARFGWGSGPIWLDNVGCSGQETDFFQCPAKMWGIHNCHHGEDAGVVCGGERWDGGKGASLCGTQ</sequence>
<dbReference type="OrthoDB" id="536948at2759"/>
<keyword evidence="11" id="KW-0325">Glycoprotein</keyword>
<feature type="disulfide bond" evidence="15">
    <location>
        <begin position="605"/>
        <end position="666"/>
    </location>
</feature>
<evidence type="ECO:0000256" key="16">
    <source>
        <dbReference type="SAM" id="MobiDB-lite"/>
    </source>
</evidence>
<feature type="disulfide bond" evidence="15">
    <location>
        <begin position="71"/>
        <end position="135"/>
    </location>
</feature>
<feature type="domain" description="SRCR" evidence="18">
    <location>
        <begin position="293"/>
        <end position="393"/>
    </location>
</feature>
<comment type="function">
    <text evidence="12">Binds to extracellular matrix proteins. Binds to pathogen-associated molecular patterns (PAMPs) present on the cell walls of Gram-positive and Gram-negative bacteria and fungi, behaving as a pattern recognition receptor (PRR). Induces bacterial and fungal aggregation and subsequent inhibition of PAMP-induced cytokine release. Does not possess intrinsic bactericidal activity. May play a role in the innate defense and homeostasis of certain epithelial surfaces.</text>
</comment>
<comment type="caution">
    <text evidence="19">The sequence shown here is derived from an EMBL/GenBank/DDBJ whole genome shotgun (WGS) entry which is preliminary data.</text>
</comment>
<feature type="disulfide bond" evidence="15">
    <location>
        <begin position="331"/>
        <end position="392"/>
    </location>
</feature>
<dbReference type="PROSITE" id="PS50287">
    <property type="entry name" value="SRCR_2"/>
    <property type="match status" value="5"/>
</dbReference>
<dbReference type="InterPro" id="IPR036772">
    <property type="entry name" value="SRCR-like_dom_sf"/>
</dbReference>
<comment type="subunit">
    <text evidence="13">Interacts with LGALS1 and laminin.</text>
</comment>
<keyword evidence="9 15" id="KW-1015">Disulfide bond</keyword>